<comment type="caution">
    <text evidence="1">The sequence shown here is derived from an EMBL/GenBank/DDBJ whole genome shotgun (WGS) entry which is preliminary data.</text>
</comment>
<dbReference type="RefSeq" id="WP_181758929.1">
    <property type="nucleotide sequence ID" value="NZ_BMCR01000002.1"/>
</dbReference>
<reference evidence="1 2" key="1">
    <citation type="submission" date="2020-07" db="EMBL/GenBank/DDBJ databases">
        <authorList>
            <person name="Li M."/>
        </authorList>
    </citation>
    <scope>NUCLEOTIDE SEQUENCE [LARGE SCALE GENOMIC DNA]</scope>
    <source>
        <strain evidence="1 2">DSM 23284</strain>
    </source>
</reference>
<dbReference type="GO" id="GO:0003824">
    <property type="term" value="F:catalytic activity"/>
    <property type="evidence" value="ECO:0007669"/>
    <property type="project" value="InterPro"/>
</dbReference>
<proteinExistence type="predicted"/>
<gene>
    <name evidence="1" type="ORF">H1W37_03755</name>
</gene>
<dbReference type="AlphaFoldDB" id="A0A838XUU4"/>
<evidence type="ECO:0000313" key="1">
    <source>
        <dbReference type="EMBL" id="MBA4610753.1"/>
    </source>
</evidence>
<keyword evidence="2" id="KW-1185">Reference proteome</keyword>
<dbReference type="InterPro" id="IPR011257">
    <property type="entry name" value="DNA_glycosylase"/>
</dbReference>
<dbReference type="SUPFAM" id="SSF48150">
    <property type="entry name" value="DNA-glycosylase"/>
    <property type="match status" value="1"/>
</dbReference>
<reference evidence="1 2" key="2">
    <citation type="submission" date="2020-08" db="EMBL/GenBank/DDBJ databases">
        <title>Stappia taiwanensis sp. nov., isolated from a coastal thermal spring.</title>
        <authorList>
            <person name="Kampfer P."/>
        </authorList>
    </citation>
    <scope>NUCLEOTIDE SEQUENCE [LARGE SCALE GENOMIC DNA]</scope>
    <source>
        <strain evidence="1 2">DSM 23284</strain>
    </source>
</reference>
<dbReference type="GO" id="GO:0006281">
    <property type="term" value="P:DNA repair"/>
    <property type="evidence" value="ECO:0007669"/>
    <property type="project" value="InterPro"/>
</dbReference>
<dbReference type="Proteomes" id="UP000559404">
    <property type="component" value="Unassembled WGS sequence"/>
</dbReference>
<evidence type="ECO:0008006" key="3">
    <source>
        <dbReference type="Google" id="ProtNLM"/>
    </source>
</evidence>
<sequence length="225" mass="25442">MERIEVAENRNSSDALHAARRVADHAVRTGVLGPRVSCRPVYQHMGAVLADSVLQAGLNYAKVVKPRIATILRTFPNATTMSNLVPVIEQEGSPKFLQWEHREKVSRFDNLVGFMAEAEIDSTSELSRALRDKSFRMDIRRVRGVGPKTVDYMACLVGVDCIAVDRHIRGFAELAGLEDDSYDYLREVFSFAADLLSVSRREFDASIWRYQSEQTARQLSLEFMQ</sequence>
<protein>
    <recommendedName>
        <fullName evidence="3">HhH-GPD domain-containing protein</fullName>
    </recommendedName>
</protein>
<accession>A0A838XUU4</accession>
<name>A0A838XUU4_9HYPH</name>
<dbReference type="EMBL" id="JACEON010000002">
    <property type="protein sequence ID" value="MBA4610753.1"/>
    <property type="molecule type" value="Genomic_DNA"/>
</dbReference>
<evidence type="ECO:0000313" key="2">
    <source>
        <dbReference type="Proteomes" id="UP000559404"/>
    </source>
</evidence>
<organism evidence="1 2">
    <name type="scientific">Stappia taiwanensis</name>
    <dbReference type="NCBI Taxonomy" id="992267"/>
    <lineage>
        <taxon>Bacteria</taxon>
        <taxon>Pseudomonadati</taxon>
        <taxon>Pseudomonadota</taxon>
        <taxon>Alphaproteobacteria</taxon>
        <taxon>Hyphomicrobiales</taxon>
        <taxon>Stappiaceae</taxon>
        <taxon>Stappia</taxon>
    </lineage>
</organism>